<sequence length="107" mass="12211">MSRYPLIPPPQRCHILYIWHSVRAQPLSTRTCAVKKHQTQVKPPPPPPPSQVFRKDVDEVLQPMHVLQSLSVQSHLHTVAPESCMISRRLPPAAPSLLDDEDIRTER</sequence>
<evidence type="ECO:0000313" key="1">
    <source>
        <dbReference type="EMBL" id="CAB1432508.1"/>
    </source>
</evidence>
<evidence type="ECO:0000313" key="2">
    <source>
        <dbReference type="Proteomes" id="UP001153269"/>
    </source>
</evidence>
<reference evidence="1" key="1">
    <citation type="submission" date="2020-03" db="EMBL/GenBank/DDBJ databases">
        <authorList>
            <person name="Weist P."/>
        </authorList>
    </citation>
    <scope>NUCLEOTIDE SEQUENCE</scope>
</reference>
<dbReference type="AlphaFoldDB" id="A0A9N7ULX2"/>
<organism evidence="1 2">
    <name type="scientific">Pleuronectes platessa</name>
    <name type="common">European plaice</name>
    <dbReference type="NCBI Taxonomy" id="8262"/>
    <lineage>
        <taxon>Eukaryota</taxon>
        <taxon>Metazoa</taxon>
        <taxon>Chordata</taxon>
        <taxon>Craniata</taxon>
        <taxon>Vertebrata</taxon>
        <taxon>Euteleostomi</taxon>
        <taxon>Actinopterygii</taxon>
        <taxon>Neopterygii</taxon>
        <taxon>Teleostei</taxon>
        <taxon>Neoteleostei</taxon>
        <taxon>Acanthomorphata</taxon>
        <taxon>Carangaria</taxon>
        <taxon>Pleuronectiformes</taxon>
        <taxon>Pleuronectoidei</taxon>
        <taxon>Pleuronectidae</taxon>
        <taxon>Pleuronectes</taxon>
    </lineage>
</organism>
<accession>A0A9N7ULX2</accession>
<dbReference type="EMBL" id="CADEAL010001446">
    <property type="protein sequence ID" value="CAB1432508.1"/>
    <property type="molecule type" value="Genomic_DNA"/>
</dbReference>
<comment type="caution">
    <text evidence="1">The sequence shown here is derived from an EMBL/GenBank/DDBJ whole genome shotgun (WGS) entry which is preliminary data.</text>
</comment>
<keyword evidence="2" id="KW-1185">Reference proteome</keyword>
<dbReference type="Proteomes" id="UP001153269">
    <property type="component" value="Unassembled WGS sequence"/>
</dbReference>
<protein>
    <submittedName>
        <fullName evidence="1">Uncharacterized protein</fullName>
    </submittedName>
</protein>
<name>A0A9N7ULX2_PLEPL</name>
<gene>
    <name evidence="1" type="ORF">PLEPLA_LOCUS20590</name>
</gene>
<proteinExistence type="predicted"/>